<keyword evidence="9" id="KW-0121">Carboxypeptidase</keyword>
<evidence type="ECO:0000256" key="4">
    <source>
        <dbReference type="ARBA" id="ARBA00022801"/>
    </source>
</evidence>
<feature type="domain" description="Peptidase M14" evidence="8">
    <location>
        <begin position="23"/>
        <end position="278"/>
    </location>
</feature>
<dbReference type="SUPFAM" id="SSF53187">
    <property type="entry name" value="Zn-dependent exopeptidases"/>
    <property type="match status" value="1"/>
</dbReference>
<dbReference type="RefSeq" id="WP_346756771.1">
    <property type="nucleotide sequence ID" value="NZ_JAUJEB010000001.1"/>
</dbReference>
<organism evidence="9 10">
    <name type="scientific">Agaribacillus aureus</name>
    <dbReference type="NCBI Taxonomy" id="3051825"/>
    <lineage>
        <taxon>Bacteria</taxon>
        <taxon>Pseudomonadati</taxon>
        <taxon>Bacteroidota</taxon>
        <taxon>Cytophagia</taxon>
        <taxon>Cytophagales</taxon>
        <taxon>Splendidivirgaceae</taxon>
        <taxon>Agaribacillus</taxon>
    </lineage>
</organism>
<evidence type="ECO:0000313" key="10">
    <source>
        <dbReference type="Proteomes" id="UP001172083"/>
    </source>
</evidence>
<sequence length="468" mass="53234">MSKTISKLYNDYHRYRCATIEKRRFEHSELTRLIDNLRDVPNVEVTMLGKSVEGRSIYMVKIGKGPRNVLMWSQMHGDEATATMALLDMFSFFTQKDELDVLRDALTNAFTLYFIPVLNPDGMVLFQRRNALGIDLNRDALERSSPESALLKQIRDQLNPEFGFNLHDQDIRYTVGTTNKTATISFLAPPTDPEKSVNQVRLKSAQVISYLYEALQQLIPGQVAKFMDDFEPRAFGENMQIWGTSTILVESGGLRGDPEKQEIRKLNFVLILAALEAIATDKFQKFDFSQYEKIPVNGKFLFDLLLRNVKYQKNGKDYLMDIGINRQEVEIFDQQMFYHHGKIADIGDLSNYYGYEELAAASLEFAPGKVYPQVFQNVDELTASKILSILKDGYSHVAITEHPEKAFISLPINANPGARDKDIKFAVEENANFFLKDKNGTYLYAIINGFLVDLVGEKSFDGNGLIIT</sequence>
<proteinExistence type="inferred from homology"/>
<keyword evidence="4" id="KW-0378">Hydrolase</keyword>
<name>A0ABT8L199_9BACT</name>
<dbReference type="Proteomes" id="UP001172083">
    <property type="component" value="Unassembled WGS sequence"/>
</dbReference>
<keyword evidence="10" id="KW-1185">Reference proteome</keyword>
<protein>
    <submittedName>
        <fullName evidence="9">M14 family zinc carboxypeptidase</fullName>
    </submittedName>
</protein>
<keyword evidence="6" id="KW-0482">Metalloprotease</keyword>
<dbReference type="PANTHER" id="PTHR11705:SF143">
    <property type="entry name" value="SLL0236 PROTEIN"/>
    <property type="match status" value="1"/>
</dbReference>
<keyword evidence="3" id="KW-0645">Protease</keyword>
<gene>
    <name evidence="9" type="ORF">QQ020_05230</name>
</gene>
<comment type="caution">
    <text evidence="9">The sequence shown here is derived from an EMBL/GenBank/DDBJ whole genome shotgun (WGS) entry which is preliminary data.</text>
</comment>
<comment type="similarity">
    <text evidence="2 7">Belongs to the peptidase M14 family.</text>
</comment>
<dbReference type="Gene3D" id="3.40.630.10">
    <property type="entry name" value="Zn peptidases"/>
    <property type="match status" value="1"/>
</dbReference>
<dbReference type="GO" id="GO:0004180">
    <property type="term" value="F:carboxypeptidase activity"/>
    <property type="evidence" value="ECO:0007669"/>
    <property type="project" value="UniProtKB-KW"/>
</dbReference>
<reference evidence="9" key="1">
    <citation type="submission" date="2023-06" db="EMBL/GenBank/DDBJ databases">
        <title>Genomic of Agaribacillus aureum.</title>
        <authorList>
            <person name="Wang G."/>
        </authorList>
    </citation>
    <scope>NUCLEOTIDE SEQUENCE</scope>
    <source>
        <strain evidence="9">BMA12</strain>
    </source>
</reference>
<evidence type="ECO:0000313" key="9">
    <source>
        <dbReference type="EMBL" id="MDN5211438.1"/>
    </source>
</evidence>
<feature type="active site" description="Proton donor/acceptor" evidence="7">
    <location>
        <position position="250"/>
    </location>
</feature>
<evidence type="ECO:0000256" key="7">
    <source>
        <dbReference type="PROSITE-ProRule" id="PRU01379"/>
    </source>
</evidence>
<dbReference type="EMBL" id="JAUJEB010000001">
    <property type="protein sequence ID" value="MDN5211438.1"/>
    <property type="molecule type" value="Genomic_DNA"/>
</dbReference>
<keyword evidence="5" id="KW-0862">Zinc</keyword>
<comment type="cofactor">
    <cofactor evidence="1">
        <name>Zn(2+)</name>
        <dbReference type="ChEBI" id="CHEBI:29105"/>
    </cofactor>
</comment>
<evidence type="ECO:0000259" key="8">
    <source>
        <dbReference type="PROSITE" id="PS52035"/>
    </source>
</evidence>
<evidence type="ECO:0000256" key="5">
    <source>
        <dbReference type="ARBA" id="ARBA00022833"/>
    </source>
</evidence>
<dbReference type="PANTHER" id="PTHR11705">
    <property type="entry name" value="PROTEASE FAMILY M14 CARBOXYPEPTIDASE A,B"/>
    <property type="match status" value="1"/>
</dbReference>
<evidence type="ECO:0000256" key="3">
    <source>
        <dbReference type="ARBA" id="ARBA00022670"/>
    </source>
</evidence>
<evidence type="ECO:0000256" key="2">
    <source>
        <dbReference type="ARBA" id="ARBA00005988"/>
    </source>
</evidence>
<dbReference type="PROSITE" id="PS52035">
    <property type="entry name" value="PEPTIDASE_M14"/>
    <property type="match status" value="1"/>
</dbReference>
<dbReference type="Pfam" id="PF00246">
    <property type="entry name" value="Peptidase_M14"/>
    <property type="match status" value="1"/>
</dbReference>
<evidence type="ECO:0000256" key="6">
    <source>
        <dbReference type="ARBA" id="ARBA00023049"/>
    </source>
</evidence>
<accession>A0ABT8L199</accession>
<evidence type="ECO:0000256" key="1">
    <source>
        <dbReference type="ARBA" id="ARBA00001947"/>
    </source>
</evidence>
<dbReference type="InterPro" id="IPR000834">
    <property type="entry name" value="Peptidase_M14"/>
</dbReference>
<dbReference type="SMART" id="SM00631">
    <property type="entry name" value="Zn_pept"/>
    <property type="match status" value="1"/>
</dbReference>